<evidence type="ECO:0000256" key="9">
    <source>
        <dbReference type="ARBA" id="ARBA00023136"/>
    </source>
</evidence>
<comment type="similarity">
    <text evidence="4">Belongs to the HRG family.</text>
</comment>
<evidence type="ECO:0000256" key="10">
    <source>
        <dbReference type="ARBA" id="ARBA00023228"/>
    </source>
</evidence>
<dbReference type="CTD" id="55652"/>
<sequence>MAVGKRLWLRMGYAAVGTLFGFSAFFAWNVGFRQPWTAAMGGLSGVLALWTLITHIMYVQDFWRTWLKGLRLFLFIGAVFSVLALVGIITFLTLATTKEQSLSDPNSYYLSSIWSLMSLKWAFLLILYAHRYRKEFADINILSDF</sequence>
<evidence type="ECO:0000256" key="8">
    <source>
        <dbReference type="ARBA" id="ARBA00022989"/>
    </source>
</evidence>
<evidence type="ECO:0000313" key="14">
    <source>
        <dbReference type="RefSeq" id="XP_033791355.1"/>
    </source>
</evidence>
<dbReference type="RefSeq" id="XP_033791355.1">
    <property type="nucleotide sequence ID" value="XM_033935464.1"/>
</dbReference>
<dbReference type="FunCoup" id="A0A6P8Q7F5">
    <property type="interactions" value="242"/>
</dbReference>
<dbReference type="GeneID" id="117356353"/>
<dbReference type="GO" id="GO:0030670">
    <property type="term" value="C:phagocytic vesicle membrane"/>
    <property type="evidence" value="ECO:0007669"/>
    <property type="project" value="UniProtKB-SubCell"/>
</dbReference>
<evidence type="ECO:0000256" key="4">
    <source>
        <dbReference type="ARBA" id="ARBA00006203"/>
    </source>
</evidence>
<dbReference type="Proteomes" id="UP000515159">
    <property type="component" value="Chromosome 3"/>
</dbReference>
<proteinExistence type="inferred from homology"/>
<dbReference type="PANTHER" id="PTHR31525">
    <property type="entry name" value="HEME TRANSPORTER HRG1"/>
    <property type="match status" value="1"/>
</dbReference>
<feature type="transmembrane region" description="Helical" evidence="12">
    <location>
        <begin position="12"/>
        <end position="30"/>
    </location>
</feature>
<comment type="catalytic activity">
    <reaction evidence="11">
        <text>heme b(in) = heme b(out)</text>
        <dbReference type="Rhea" id="RHEA:75443"/>
        <dbReference type="ChEBI" id="CHEBI:60344"/>
    </reaction>
</comment>
<comment type="subcellular location">
    <subcellularLocation>
        <location evidence="2">Cytoplasmic vesicle</location>
        <location evidence="2">Phagosome membrane</location>
        <topology evidence="2">Multi-pass membrane protein</topology>
    </subcellularLocation>
    <subcellularLocation>
        <location evidence="3">Endosome membrane</location>
        <topology evidence="3">Multi-pass membrane protein</topology>
    </subcellularLocation>
    <subcellularLocation>
        <location evidence="1">Lysosome membrane</location>
        <topology evidence="1">Multi-pass membrane protein</topology>
    </subcellularLocation>
</comment>
<keyword evidence="13" id="KW-1185">Reference proteome</keyword>
<evidence type="ECO:0000256" key="12">
    <source>
        <dbReference type="SAM" id="Phobius"/>
    </source>
</evidence>
<dbReference type="GO" id="GO:0015232">
    <property type="term" value="F:heme transmembrane transporter activity"/>
    <property type="evidence" value="ECO:0007669"/>
    <property type="project" value="InterPro"/>
</dbReference>
<evidence type="ECO:0000256" key="7">
    <source>
        <dbReference type="ARBA" id="ARBA00022753"/>
    </source>
</evidence>
<protein>
    <submittedName>
        <fullName evidence="14">Heme transporter HRG1</fullName>
    </submittedName>
</protein>
<dbReference type="InParanoid" id="A0A6P8Q7F5"/>
<keyword evidence="9 12" id="KW-0472">Membrane</keyword>
<reference evidence="14" key="1">
    <citation type="submission" date="2025-08" db="UniProtKB">
        <authorList>
            <consortium name="RefSeq"/>
        </authorList>
    </citation>
    <scope>IDENTIFICATION</scope>
</reference>
<evidence type="ECO:0000256" key="2">
    <source>
        <dbReference type="ARBA" id="ARBA00004265"/>
    </source>
</evidence>
<dbReference type="AlphaFoldDB" id="A0A6P8Q7F5"/>
<evidence type="ECO:0000256" key="6">
    <source>
        <dbReference type="ARBA" id="ARBA00022692"/>
    </source>
</evidence>
<evidence type="ECO:0000256" key="11">
    <source>
        <dbReference type="ARBA" id="ARBA00035075"/>
    </source>
</evidence>
<keyword evidence="8 12" id="KW-1133">Transmembrane helix</keyword>
<keyword evidence="10" id="KW-0458">Lysosome</keyword>
<keyword evidence="7" id="KW-0967">Endosome</keyword>
<dbReference type="GO" id="GO:0005886">
    <property type="term" value="C:plasma membrane"/>
    <property type="evidence" value="ECO:0007669"/>
    <property type="project" value="TreeGrafter"/>
</dbReference>
<keyword evidence="6 12" id="KW-0812">Transmembrane</keyword>
<evidence type="ECO:0000256" key="1">
    <source>
        <dbReference type="ARBA" id="ARBA00004155"/>
    </source>
</evidence>
<dbReference type="KEGG" id="gsh:117356353"/>
<dbReference type="GO" id="GO:0010008">
    <property type="term" value="C:endosome membrane"/>
    <property type="evidence" value="ECO:0007669"/>
    <property type="project" value="UniProtKB-SubCell"/>
</dbReference>
<dbReference type="GO" id="GO:0020037">
    <property type="term" value="F:heme binding"/>
    <property type="evidence" value="ECO:0007669"/>
    <property type="project" value="TreeGrafter"/>
</dbReference>
<feature type="transmembrane region" description="Helical" evidence="12">
    <location>
        <begin position="36"/>
        <end position="58"/>
    </location>
</feature>
<dbReference type="InterPro" id="IPR026218">
    <property type="entry name" value="HRG"/>
</dbReference>
<evidence type="ECO:0000256" key="5">
    <source>
        <dbReference type="ARBA" id="ARBA00022448"/>
    </source>
</evidence>
<name>A0A6P8Q7F5_GEOSA</name>
<dbReference type="GO" id="GO:0005765">
    <property type="term" value="C:lysosomal membrane"/>
    <property type="evidence" value="ECO:0007669"/>
    <property type="project" value="UniProtKB-SubCell"/>
</dbReference>
<organism evidence="13 14">
    <name type="scientific">Geotrypetes seraphini</name>
    <name type="common">Gaboon caecilian</name>
    <name type="synonym">Caecilia seraphini</name>
    <dbReference type="NCBI Taxonomy" id="260995"/>
    <lineage>
        <taxon>Eukaryota</taxon>
        <taxon>Metazoa</taxon>
        <taxon>Chordata</taxon>
        <taxon>Craniata</taxon>
        <taxon>Vertebrata</taxon>
        <taxon>Euteleostomi</taxon>
        <taxon>Amphibia</taxon>
        <taxon>Gymnophiona</taxon>
        <taxon>Geotrypetes</taxon>
    </lineage>
</organism>
<dbReference type="OrthoDB" id="5954402at2759"/>
<evidence type="ECO:0000313" key="13">
    <source>
        <dbReference type="Proteomes" id="UP000515159"/>
    </source>
</evidence>
<dbReference type="PRINTS" id="PR02095">
    <property type="entry name" value="TRNSPORTRHRG"/>
</dbReference>
<feature type="transmembrane region" description="Helical" evidence="12">
    <location>
        <begin position="107"/>
        <end position="129"/>
    </location>
</feature>
<evidence type="ECO:0000256" key="3">
    <source>
        <dbReference type="ARBA" id="ARBA00004337"/>
    </source>
</evidence>
<dbReference type="PANTHER" id="PTHR31525:SF1">
    <property type="entry name" value="HEME TRANSPORTER HRG1"/>
    <property type="match status" value="1"/>
</dbReference>
<dbReference type="Pfam" id="PF16954">
    <property type="entry name" value="HRG"/>
    <property type="match status" value="2"/>
</dbReference>
<gene>
    <name evidence="14" type="primary">SLC48A1</name>
</gene>
<accession>A0A6P8Q7F5</accession>
<feature type="transmembrane region" description="Helical" evidence="12">
    <location>
        <begin position="70"/>
        <end position="95"/>
    </location>
</feature>
<keyword evidence="5" id="KW-0813">Transport</keyword>